<keyword evidence="1" id="KW-0732">Signal</keyword>
<feature type="signal peptide" evidence="1">
    <location>
        <begin position="1"/>
        <end position="18"/>
    </location>
</feature>
<evidence type="ECO:0000313" key="2">
    <source>
        <dbReference type="EMBL" id="RBA18264.1"/>
    </source>
</evidence>
<name>A0A365NBR6_GIBIN</name>
<reference evidence="2 3" key="1">
    <citation type="submission" date="2017-12" db="EMBL/GenBank/DDBJ databases">
        <title>Genome sequence of the mycotoxigenic crop pathogen Fusarium proliferatum, strain ITEM 2341 from Date Palm.</title>
        <authorList>
            <person name="Almiman B.F."/>
            <person name="Shittu T.A."/>
            <person name="Muthumeenakshi S."/>
            <person name="Baroncelli R."/>
            <person name="Sreenivasaprasada S."/>
        </authorList>
    </citation>
    <scope>NUCLEOTIDE SEQUENCE [LARGE SCALE GENOMIC DNA]</scope>
    <source>
        <strain evidence="2 3">ITEM 2341</strain>
    </source>
</reference>
<organism evidence="2 3">
    <name type="scientific">Gibberella intermedia</name>
    <name type="common">Bulb rot disease fungus</name>
    <name type="synonym">Fusarium proliferatum</name>
    <dbReference type="NCBI Taxonomy" id="948311"/>
    <lineage>
        <taxon>Eukaryota</taxon>
        <taxon>Fungi</taxon>
        <taxon>Dikarya</taxon>
        <taxon>Ascomycota</taxon>
        <taxon>Pezizomycotina</taxon>
        <taxon>Sordariomycetes</taxon>
        <taxon>Hypocreomycetidae</taxon>
        <taxon>Hypocreales</taxon>
        <taxon>Nectriaceae</taxon>
        <taxon>Fusarium</taxon>
        <taxon>Fusarium fujikuroi species complex</taxon>
    </lineage>
</organism>
<feature type="chain" id="PRO_5016916466" evidence="1">
    <location>
        <begin position="19"/>
        <end position="521"/>
    </location>
</feature>
<proteinExistence type="predicted"/>
<dbReference type="Proteomes" id="UP000251714">
    <property type="component" value="Unassembled WGS sequence"/>
</dbReference>
<evidence type="ECO:0000256" key="1">
    <source>
        <dbReference type="SAM" id="SignalP"/>
    </source>
</evidence>
<comment type="caution">
    <text evidence="2">The sequence shown here is derived from an EMBL/GenBank/DDBJ whole genome shotgun (WGS) entry which is preliminary data.</text>
</comment>
<protein>
    <submittedName>
        <fullName evidence="2">Uncharacterized protein</fullName>
    </submittedName>
</protein>
<accession>A0A365NBR6</accession>
<dbReference type="PANTHER" id="PTHR38797:SF7">
    <property type="entry name" value="TRANSCRIPTION FACTOR DOMAIN-CONTAINING PROTEIN"/>
    <property type="match status" value="1"/>
</dbReference>
<gene>
    <name evidence="2" type="ORF">FPRO05_10559</name>
</gene>
<dbReference type="InterPro" id="IPR022085">
    <property type="entry name" value="OpdG"/>
</dbReference>
<sequence length="521" mass="58898">MHISKLFIVGAIVTAAEAFTCARELFGQCYFVDGNPVGQQQRCAIKCENKFGHVNCVCPDYYPKNDKGWPYSGKHECIPVGRPMQGYMSKGPHVAAVGWENLAAEPTASQVKAHRSTEFDSLPFKQVAFLKFTASFLSQLVIFYKTLSLHSPIDLRIPYRMKDLHEALLGPTPKGISEHALSETMAQNEESVRQSIARGEDLEELRGAAFHNRTWVISDRFCNVGDGVDSLEGYLHDLWHMYYQVARHTSHETPEHDRVVLDILKIQGRGTLTRPVPGLFGVDIARTVEGTLWNDLPFLVTDMTKFWIDNGAKLSSAHRINFASFLAKLAATRVSKDRMCQIALVLFRSTLEQPRELNTGEGSDQEDRSRDIRELDLIHLLPSVSVWIKEAGYNLIQLSDVSWNDCPSAIGEGGSMFVESELGKRCPYGFTPWRWMYWLKRLYEIKDEAKEAKEGRLEEYATDALESMLGVVVERNSEILRAYKSAGKDVHEDKYLSCLKDPAQSLEELAMGRMDDDEDTD</sequence>
<dbReference type="Pfam" id="PF12311">
    <property type="entry name" value="DUF3632"/>
    <property type="match status" value="1"/>
</dbReference>
<dbReference type="PANTHER" id="PTHR38797">
    <property type="entry name" value="NUCLEAR PORE COMPLEX PROTEIN NUP85-RELATED"/>
    <property type="match status" value="1"/>
</dbReference>
<dbReference type="InterPro" id="IPR053204">
    <property type="entry name" value="Oxopyrrolidines_Biosynth-assoc"/>
</dbReference>
<evidence type="ECO:0000313" key="3">
    <source>
        <dbReference type="Proteomes" id="UP000251714"/>
    </source>
</evidence>
<dbReference type="AlphaFoldDB" id="A0A365NBR6"/>
<dbReference type="EMBL" id="PKMI01000014">
    <property type="protein sequence ID" value="RBA18264.1"/>
    <property type="molecule type" value="Genomic_DNA"/>
</dbReference>